<dbReference type="STRING" id="139420.A0A371CXS1"/>
<proteinExistence type="predicted"/>
<feature type="compositionally biased region" description="Polar residues" evidence="4">
    <location>
        <begin position="990"/>
        <end position="1004"/>
    </location>
</feature>
<evidence type="ECO:0000256" key="4">
    <source>
        <dbReference type="SAM" id="MobiDB-lite"/>
    </source>
</evidence>
<dbReference type="PROSITE" id="PS50082">
    <property type="entry name" value="WD_REPEATS_2"/>
    <property type="match status" value="1"/>
</dbReference>
<feature type="region of interest" description="Disordered" evidence="4">
    <location>
        <begin position="492"/>
        <end position="532"/>
    </location>
</feature>
<accession>A0A371CXS1</accession>
<feature type="compositionally biased region" description="Polar residues" evidence="4">
    <location>
        <begin position="562"/>
        <end position="572"/>
    </location>
</feature>
<feature type="region of interest" description="Disordered" evidence="4">
    <location>
        <begin position="597"/>
        <end position="618"/>
    </location>
</feature>
<protein>
    <submittedName>
        <fullName evidence="6">WD40 repeat-like protein</fullName>
    </submittedName>
</protein>
<keyword evidence="5" id="KW-0472">Membrane</keyword>
<dbReference type="GO" id="GO:0034657">
    <property type="term" value="C:GID complex"/>
    <property type="evidence" value="ECO:0007669"/>
    <property type="project" value="TreeGrafter"/>
</dbReference>
<feature type="transmembrane region" description="Helical" evidence="5">
    <location>
        <begin position="292"/>
        <end position="314"/>
    </location>
</feature>
<feature type="transmembrane region" description="Helical" evidence="5">
    <location>
        <begin position="326"/>
        <end position="347"/>
    </location>
</feature>
<feature type="compositionally biased region" description="Polar residues" evidence="4">
    <location>
        <begin position="1035"/>
        <end position="1056"/>
    </location>
</feature>
<keyword evidence="1 3" id="KW-0853">WD repeat</keyword>
<organism evidence="6 7">
    <name type="scientific">Lentinus brumalis</name>
    <dbReference type="NCBI Taxonomy" id="2498619"/>
    <lineage>
        <taxon>Eukaryota</taxon>
        <taxon>Fungi</taxon>
        <taxon>Dikarya</taxon>
        <taxon>Basidiomycota</taxon>
        <taxon>Agaricomycotina</taxon>
        <taxon>Agaricomycetes</taxon>
        <taxon>Polyporales</taxon>
        <taxon>Polyporaceae</taxon>
        <taxon>Lentinus</taxon>
    </lineage>
</organism>
<evidence type="ECO:0000313" key="7">
    <source>
        <dbReference type="Proteomes" id="UP000256964"/>
    </source>
</evidence>
<sequence length="1056" mass="116591">MGRGVDELPANPNDFTSIQAGPTSEQQGTRGHKRKQTLLSLLDALAELSKDEELEGIVPSQQPSFEDDRDVPTVDEHLQKVGAEAFNKFQRRIMNLDKELRNFANAARQLGSSVGILSSSYQLRSRLAQILFLFRENAADLFPRKIHHQSRDSLTTPNLAQYHRKNKRHRAPPHVHNPKVSDKLDPEDFPEQLQMFAVDVTTFLDCLNEFPEFTDEAVNSAILSLEGDLKYWASCLRAYEGQFKYPAVQRYLHDLSGEMGEHIDSITSSLSVFIEIGVPTIRFAQKHASQNLLNLSTVATFFSAVTATTMQFSFDTTDTALANAVNSFWFTSLVFSIGAAVNSLLGVTWKQAMYRSPGHRVPWWVLIWIKRSPLAFLVLSVACFSIGLVLFAYASHQHSVTCTLTTVFSACSIVGLTAVSAWFASERWAFSRHHGTKWLADILSETKVRVKSTRGIKWLIYEPRALAWSASRWVRAQFRELREAVSELSSRTLSRLSTPSNEKLPDPERAVTPNPISMTPEPNSPTVQRRAASDAGPLLPIAEHASPTVTSFDGGDGDGTASIMSESTSPLQDSGKGRFAHAVRAVMKMRAASSVFPISGKNPRRQRTMSSDGQGREAEPVGVLKNSRVGTLMPKLKSLHPTQSFEAHSALVRHLQFSPNGKFLATSSWDRTSVIFKVGVSIAFFSSTDAVRGRSSQETFTSHRILAHPQGFVGQVAWSPSGHLLLTKLNRGVKVWTEDGVCRKTIDRRRTVLSIAWLPGGEAFLSVEQSDVTKLDLQGNVLAQYHFDRMVLHDVAVTQDNVRMVCVGTLTASADGLHPSKCRAEKQIIVYNMVKEEIENRVPVLHEVRDITLARNDQVALVSYENKAPPQLWKLDPVKDSVRLSLRHTYMPKVPVDFAGPSYFGGRNDQLVLCAGKAGDIHIWDRESGTLLHHIRAQTVGGDLTCIAWNHAWDTFMFATGSHDGGVRIWTSPSLNIMSGSEDNLVAASRATTNPANTPRTVTPSPYDADVRTDSPDLQLSPDSSDSHSHATSAPGPSSPTTDAPSQARPSVVTFS</sequence>
<reference evidence="6 7" key="1">
    <citation type="journal article" date="2018" name="Biotechnol. Biofuels">
        <title>Integrative visual omics of the white-rot fungus Polyporus brumalis exposes the biotechnological potential of its oxidative enzymes for delignifying raw plant biomass.</title>
        <authorList>
            <person name="Miyauchi S."/>
            <person name="Rancon A."/>
            <person name="Drula E."/>
            <person name="Hage H."/>
            <person name="Chaduli D."/>
            <person name="Favel A."/>
            <person name="Grisel S."/>
            <person name="Henrissat B."/>
            <person name="Herpoel-Gimbert I."/>
            <person name="Ruiz-Duenas F.J."/>
            <person name="Chevret D."/>
            <person name="Hainaut M."/>
            <person name="Lin J."/>
            <person name="Wang M."/>
            <person name="Pangilinan J."/>
            <person name="Lipzen A."/>
            <person name="Lesage-Meessen L."/>
            <person name="Navarro D."/>
            <person name="Riley R."/>
            <person name="Grigoriev I.V."/>
            <person name="Zhou S."/>
            <person name="Raouche S."/>
            <person name="Rosso M.N."/>
        </authorList>
    </citation>
    <scope>NUCLEOTIDE SEQUENCE [LARGE SCALE GENOMIC DNA]</scope>
    <source>
        <strain evidence="6 7">BRFM 1820</strain>
    </source>
</reference>
<dbReference type="InterPro" id="IPR001680">
    <property type="entry name" value="WD40_rpt"/>
</dbReference>
<gene>
    <name evidence="6" type="ORF">OH76DRAFT_1559297</name>
</gene>
<evidence type="ECO:0000256" key="2">
    <source>
        <dbReference type="ARBA" id="ARBA00022737"/>
    </source>
</evidence>
<dbReference type="AlphaFoldDB" id="A0A371CXS1"/>
<feature type="compositionally biased region" description="Polar residues" evidence="4">
    <location>
        <begin position="13"/>
        <end position="29"/>
    </location>
</feature>
<dbReference type="SMART" id="SM00320">
    <property type="entry name" value="WD40"/>
    <property type="match status" value="3"/>
</dbReference>
<evidence type="ECO:0000256" key="5">
    <source>
        <dbReference type="SAM" id="Phobius"/>
    </source>
</evidence>
<dbReference type="PANTHER" id="PTHR22838">
    <property type="entry name" value="WD REPEAT PROTEIN 26-RELATED"/>
    <property type="match status" value="1"/>
</dbReference>
<feature type="transmembrane region" description="Helical" evidence="5">
    <location>
        <begin position="406"/>
        <end position="424"/>
    </location>
</feature>
<dbReference type="SUPFAM" id="SSF50978">
    <property type="entry name" value="WD40 repeat-like"/>
    <property type="match status" value="1"/>
</dbReference>
<feature type="region of interest" description="Disordered" evidence="4">
    <location>
        <begin position="1"/>
        <end position="34"/>
    </location>
</feature>
<evidence type="ECO:0000256" key="1">
    <source>
        <dbReference type="ARBA" id="ARBA00022574"/>
    </source>
</evidence>
<feature type="compositionally biased region" description="Low complexity" evidence="4">
    <location>
        <begin position="1016"/>
        <end position="1034"/>
    </location>
</feature>
<feature type="region of interest" description="Disordered" evidence="4">
    <location>
        <begin position="544"/>
        <end position="576"/>
    </location>
</feature>
<evidence type="ECO:0000256" key="3">
    <source>
        <dbReference type="PROSITE-ProRule" id="PRU00221"/>
    </source>
</evidence>
<dbReference type="OrthoDB" id="972532at2759"/>
<dbReference type="EMBL" id="KZ857441">
    <property type="protein sequence ID" value="RDX45102.1"/>
    <property type="molecule type" value="Genomic_DNA"/>
</dbReference>
<keyword evidence="2" id="KW-0677">Repeat</keyword>
<dbReference type="InterPro" id="IPR036322">
    <property type="entry name" value="WD40_repeat_dom_sf"/>
</dbReference>
<keyword evidence="5" id="KW-0812">Transmembrane</keyword>
<dbReference type="InterPro" id="IPR015943">
    <property type="entry name" value="WD40/YVTN_repeat-like_dom_sf"/>
</dbReference>
<keyword evidence="7" id="KW-1185">Reference proteome</keyword>
<dbReference type="Gene3D" id="2.130.10.10">
    <property type="entry name" value="YVTN repeat-like/Quinoprotein amine dehydrogenase"/>
    <property type="match status" value="2"/>
</dbReference>
<name>A0A371CXS1_9APHY</name>
<feature type="transmembrane region" description="Helical" evidence="5">
    <location>
        <begin position="374"/>
        <end position="394"/>
    </location>
</feature>
<dbReference type="PANTHER" id="PTHR22838:SF0">
    <property type="entry name" value="WD REPEAT-CONTAINING PROTEIN 26"/>
    <property type="match status" value="1"/>
</dbReference>
<dbReference type="InterPro" id="IPR051350">
    <property type="entry name" value="WD_repeat-ST_regulator"/>
</dbReference>
<dbReference type="Proteomes" id="UP000256964">
    <property type="component" value="Unassembled WGS sequence"/>
</dbReference>
<feature type="region of interest" description="Disordered" evidence="4">
    <location>
        <begin position="990"/>
        <end position="1056"/>
    </location>
</feature>
<keyword evidence="5" id="KW-1133">Transmembrane helix</keyword>
<feature type="compositionally biased region" description="Polar residues" evidence="4">
    <location>
        <begin position="514"/>
        <end position="527"/>
    </location>
</feature>
<feature type="repeat" description="WD" evidence="3">
    <location>
        <begin position="645"/>
        <end position="678"/>
    </location>
</feature>
<dbReference type="Pfam" id="PF00400">
    <property type="entry name" value="WD40"/>
    <property type="match status" value="2"/>
</dbReference>
<evidence type="ECO:0000313" key="6">
    <source>
        <dbReference type="EMBL" id="RDX45102.1"/>
    </source>
</evidence>
<dbReference type="GO" id="GO:0043161">
    <property type="term" value="P:proteasome-mediated ubiquitin-dependent protein catabolic process"/>
    <property type="evidence" value="ECO:0007669"/>
    <property type="project" value="TreeGrafter"/>
</dbReference>